<dbReference type="AlphaFoldDB" id="A0A6L3W0C9"/>
<dbReference type="RefSeq" id="WP_151540483.1">
    <property type="nucleotide sequence ID" value="NZ_WBMR01000031.1"/>
</dbReference>
<reference evidence="3 4" key="1">
    <citation type="submission" date="2019-09" db="EMBL/GenBank/DDBJ databases">
        <title>Actinomadura physcomitrii sp. nov., a novel actinomycete isolated from moss [Physcomitrium sphaericum (Ludw) Fuernr].</title>
        <authorList>
            <person name="Liu C."/>
            <person name="Zhuang X."/>
        </authorList>
    </citation>
    <scope>NUCLEOTIDE SEQUENCE [LARGE SCALE GENOMIC DNA]</scope>
    <source>
        <strain evidence="3 4">CYP1-1B</strain>
    </source>
</reference>
<evidence type="ECO:0000313" key="3">
    <source>
        <dbReference type="EMBL" id="KAB2382714.1"/>
    </source>
</evidence>
<evidence type="ECO:0000256" key="1">
    <source>
        <dbReference type="SAM" id="MobiDB-lite"/>
    </source>
</evidence>
<evidence type="ECO:0000313" key="4">
    <source>
        <dbReference type="Proteomes" id="UP000483004"/>
    </source>
</evidence>
<gene>
    <name evidence="3" type="ORF">F9B16_14045</name>
</gene>
<dbReference type="Proteomes" id="UP000483004">
    <property type="component" value="Unassembled WGS sequence"/>
</dbReference>
<name>A0A6L3W0C9_9ACTN</name>
<sequence>MIKKSPPPPDEDVLEVPRSWRRHLHPRRGGHPGPKTEISGTPEAEIVAPYTAAIETALSHARTDPALAAAAREHLAGKADPLGAAVVAVVPESETHSGEATVRFLDAWITTYGLPFAVRAFVERVGVASGSAYGTGRGGVVALDAPSFNEYQLGDAAKRLRTVLAGADEAAYREAVEVLAGLRTTPMRRMIAAYLVPTELDWVAECCALPEHTVPRELLLRSLGSPEHLKILGAAARISVSDCYSIANLVTLAEGVGPAIAPFMAEAFDHHHDSAPRRKGLLEALGRLPSDEAFRLMLARCGNTHMRAALRDTMRRFPVRAVRVLATAAAAGDATAGELLADHLRSGAVPVPPDLPAEARAVVEKLTAADGRVPEASAGDLPRLLIDPPWARTQPKRKPVVVKGLAVPERQDVVWEPGERDAWLATPIADPGGGGVTIHAVRPTAAVDPTWEKRIANIRAGVVLHPVERELYWQGAMLAKGPEELVRPALREWRPADWNQRGLGTRNAWSPDHWLRPIIARFGLDALPVALSFARARPARGAGLLLPFLDAEVAEAMPGWLLRVAGAREPASAWFARHGRAALPYLLPAALGKAGRARTAAEYALHFVAGGEGEDAVVDAARPHGEQAVAAVKSVLSGDPEDLVPRKKVPEATGVNAEALPQVLLRGGERALPVPAVRHLLTLLAMSASGEPEPGLDGVLDACDERSLAAFGWALFRGWREDGAAPKDAWRFTVLGLLGDDEVVRALVPLIRAWPGEGGHHHAVRGLDVLARIGTDLALRELHAISQKARYKGLKQRAQEKIEEIAAARGLTPEQLGDRLVPDFGLDAAGTLVLDYGPRRFAAGFDETLRPYVLDENGGWRADPPKPGVRDDPALAPAAHRRYMDLKKDVRAIAGLQLRRLELAMTTGRRWTPDEFTAFFVRHPLVWHIARRLVWLAEHGGTATAFRLAEDRTCADVTDTAVTLPDGAAIGIAHPLHLADALDDWSGVFADYEITQPFPQLGRVVHALTEEEKAGGRLARFEKATVPFGNVLGLERRGWHRGPVDSDGGIDCMVRPVADRRYVVVTLATGLYAGDVRASGDQTFEAVWIGADPAPEHFSHLSPEGGPYRFGELDPVTASEVIADLEEATSR</sequence>
<feature type="compositionally biased region" description="Basic residues" evidence="1">
    <location>
        <begin position="19"/>
        <end position="30"/>
    </location>
</feature>
<dbReference type="InterPro" id="IPR025406">
    <property type="entry name" value="DUF4132"/>
</dbReference>
<keyword evidence="4" id="KW-1185">Reference proteome</keyword>
<protein>
    <submittedName>
        <fullName evidence="3">DUF4132 domain-containing protein</fullName>
    </submittedName>
</protein>
<feature type="domain" description="DUF4132" evidence="2">
    <location>
        <begin position="861"/>
        <end position="1039"/>
    </location>
</feature>
<dbReference type="Pfam" id="PF13569">
    <property type="entry name" value="DUF4132"/>
    <property type="match status" value="1"/>
</dbReference>
<dbReference type="OrthoDB" id="4554725at2"/>
<dbReference type="EMBL" id="WBMR01000031">
    <property type="protein sequence ID" value="KAB2382714.1"/>
    <property type="molecule type" value="Genomic_DNA"/>
</dbReference>
<proteinExistence type="predicted"/>
<evidence type="ECO:0000259" key="2">
    <source>
        <dbReference type="Pfam" id="PF13569"/>
    </source>
</evidence>
<organism evidence="3 4">
    <name type="scientific">Actinomadura montaniterrae</name>
    <dbReference type="NCBI Taxonomy" id="1803903"/>
    <lineage>
        <taxon>Bacteria</taxon>
        <taxon>Bacillati</taxon>
        <taxon>Actinomycetota</taxon>
        <taxon>Actinomycetes</taxon>
        <taxon>Streptosporangiales</taxon>
        <taxon>Thermomonosporaceae</taxon>
        <taxon>Actinomadura</taxon>
    </lineage>
</organism>
<comment type="caution">
    <text evidence="3">The sequence shown here is derived from an EMBL/GenBank/DDBJ whole genome shotgun (WGS) entry which is preliminary data.</text>
</comment>
<feature type="region of interest" description="Disordered" evidence="1">
    <location>
        <begin position="1"/>
        <end position="42"/>
    </location>
</feature>
<accession>A0A6L3W0C9</accession>